<feature type="transmembrane region" description="Helical" evidence="1">
    <location>
        <begin position="182"/>
        <end position="209"/>
    </location>
</feature>
<dbReference type="EMBL" id="CAJVCH010542354">
    <property type="protein sequence ID" value="CAG7827126.1"/>
    <property type="molecule type" value="Genomic_DNA"/>
</dbReference>
<comment type="caution">
    <text evidence="3">The sequence shown here is derived from an EMBL/GenBank/DDBJ whole genome shotgun (WGS) entry which is preliminary data.</text>
</comment>
<dbReference type="OrthoDB" id="5791097at2759"/>
<feature type="transmembrane region" description="Helical" evidence="1">
    <location>
        <begin position="221"/>
        <end position="246"/>
    </location>
</feature>
<evidence type="ECO:0000313" key="4">
    <source>
        <dbReference type="Proteomes" id="UP000708208"/>
    </source>
</evidence>
<dbReference type="InterPro" id="IPR045349">
    <property type="entry name" value="SLC41A1-3"/>
</dbReference>
<gene>
    <name evidence="3" type="ORF">AFUS01_LOCUS37129</name>
</gene>
<proteinExistence type="predicted"/>
<dbReference type="PANTHER" id="PTHR16228:SF7">
    <property type="entry name" value="SLC41A_MGTE INTEGRAL MEMBRANE DOMAIN-CONTAINING PROTEIN"/>
    <property type="match status" value="1"/>
</dbReference>
<dbReference type="Proteomes" id="UP000708208">
    <property type="component" value="Unassembled WGS sequence"/>
</dbReference>
<dbReference type="AlphaFoldDB" id="A0A8J2PTC9"/>
<keyword evidence="4" id="KW-1185">Reference proteome</keyword>
<feature type="transmembrane region" description="Helical" evidence="1">
    <location>
        <begin position="286"/>
        <end position="304"/>
    </location>
</feature>
<feature type="transmembrane region" description="Helical" evidence="1">
    <location>
        <begin position="380"/>
        <end position="400"/>
    </location>
</feature>
<feature type="domain" description="SLC41A/MgtE integral membrane" evidence="2">
    <location>
        <begin position="318"/>
        <end position="459"/>
    </location>
</feature>
<feature type="transmembrane region" description="Helical" evidence="1">
    <location>
        <begin position="142"/>
        <end position="170"/>
    </location>
</feature>
<dbReference type="Pfam" id="PF01769">
    <property type="entry name" value="MgtE"/>
    <property type="match status" value="2"/>
</dbReference>
<name>A0A8J2PTC9_9HEXA</name>
<keyword evidence="1" id="KW-1133">Transmembrane helix</keyword>
<feature type="domain" description="SLC41A/MgtE integral membrane" evidence="2">
    <location>
        <begin position="107"/>
        <end position="239"/>
    </location>
</feature>
<feature type="transmembrane region" description="Helical" evidence="1">
    <location>
        <begin position="412"/>
        <end position="438"/>
    </location>
</feature>
<organism evidence="3 4">
    <name type="scientific">Allacma fusca</name>
    <dbReference type="NCBI Taxonomy" id="39272"/>
    <lineage>
        <taxon>Eukaryota</taxon>
        <taxon>Metazoa</taxon>
        <taxon>Ecdysozoa</taxon>
        <taxon>Arthropoda</taxon>
        <taxon>Hexapoda</taxon>
        <taxon>Collembola</taxon>
        <taxon>Symphypleona</taxon>
        <taxon>Sminthuridae</taxon>
        <taxon>Allacma</taxon>
    </lineage>
</organism>
<evidence type="ECO:0000259" key="2">
    <source>
        <dbReference type="Pfam" id="PF01769"/>
    </source>
</evidence>
<protein>
    <recommendedName>
        <fullName evidence="2">SLC41A/MgtE integral membrane domain-containing protein</fullName>
    </recommendedName>
</protein>
<feature type="transmembrane region" description="Helical" evidence="1">
    <location>
        <begin position="65"/>
        <end position="90"/>
    </location>
</feature>
<dbReference type="GO" id="GO:0005886">
    <property type="term" value="C:plasma membrane"/>
    <property type="evidence" value="ECO:0007669"/>
    <property type="project" value="TreeGrafter"/>
</dbReference>
<keyword evidence="1" id="KW-0812">Transmembrane</keyword>
<evidence type="ECO:0000313" key="3">
    <source>
        <dbReference type="EMBL" id="CAG7827126.1"/>
    </source>
</evidence>
<reference evidence="3" key="1">
    <citation type="submission" date="2021-06" db="EMBL/GenBank/DDBJ databases">
        <authorList>
            <person name="Hodson N. C."/>
            <person name="Mongue J. A."/>
            <person name="Jaron S. K."/>
        </authorList>
    </citation>
    <scope>NUCLEOTIDE SEQUENCE</scope>
</reference>
<dbReference type="PANTHER" id="PTHR16228">
    <property type="entry name" value="DIVALENT CATION TRANSPORTER SOLUTE CARRIER FAMILY 41"/>
    <property type="match status" value="1"/>
</dbReference>
<dbReference type="FunFam" id="1.10.357.20:FF:000001">
    <property type="entry name" value="Solute carrier family 41 member 2"/>
    <property type="match status" value="1"/>
</dbReference>
<keyword evidence="1" id="KW-0472">Membrane</keyword>
<dbReference type="InterPro" id="IPR006667">
    <property type="entry name" value="SLC41_membr_dom"/>
</dbReference>
<dbReference type="GO" id="GO:0008324">
    <property type="term" value="F:monoatomic cation transmembrane transporter activity"/>
    <property type="evidence" value="ECO:0007669"/>
    <property type="project" value="InterPro"/>
</dbReference>
<sequence>MNTARFLVTKAYPLKDTHSDQPLPEAITPIDTDTLLVEDESKNLNSTTSTKGDVVEDKKETWLTILLQVTVPFLIAGMGSVGAGLLLDYVSNWKPFIEVPEFLALVTPLLGLKGNLMMASASRLSTLTNMNKLETLKQKLHAFVADIFATQVLSIVAGFMASIVTIILGFANKQHMDYQHSFLLCASSILTSSLSASALGILIFGVIVLSSKVSVNPDNVATPLAASVGDVSSLAVLSGMASVLYANLDSKPWLCPTIIGFFAMIIPLLLFLTYRDKENAKILNSSWPRILISMVILSGGGVILEITSHRFSSMELYQPMINGVGGSLVSVQASRVSTYFHKNYEPGELPWKDDSGSNIKCQSPVRVFFKSGINSTAARVLLSLIVPGHLIFATITRFAFKSSNSHYNPLFLTLYFSAALLQVICLLYFCQLIVNVIWSRKGDPDLFAIPLLTATGDFLDERSGVVEPALRALLLVVELNKSPYDLRLATMRSI</sequence>
<accession>A0A8J2PTC9</accession>
<evidence type="ECO:0000256" key="1">
    <source>
        <dbReference type="SAM" id="Phobius"/>
    </source>
</evidence>
<feature type="transmembrane region" description="Helical" evidence="1">
    <location>
        <begin position="253"/>
        <end position="274"/>
    </location>
</feature>